<dbReference type="InterPro" id="IPR027443">
    <property type="entry name" value="IPNS-like_sf"/>
</dbReference>
<dbReference type="RefSeq" id="XP_067488994.1">
    <property type="nucleotide sequence ID" value="XM_067637481.1"/>
</dbReference>
<gene>
    <name evidence="1" type="ORF">DFL_007836</name>
</gene>
<dbReference type="VEuPathDB" id="FungiDB:DFL_007836"/>
<dbReference type="GeneID" id="93590147"/>
<comment type="caution">
    <text evidence="1">The sequence shown here is derived from an EMBL/GenBank/DDBJ whole genome shotgun (WGS) entry which is preliminary data.</text>
</comment>
<keyword evidence="2" id="KW-1185">Reference proteome</keyword>
<reference evidence="1 2" key="1">
    <citation type="submission" date="2019-01" db="EMBL/GenBank/DDBJ databases">
        <title>Intercellular communication is required for trap formation in the nematode-trapping fungus Duddingtonia flagrans.</title>
        <authorList>
            <person name="Youssar L."/>
            <person name="Wernet V."/>
            <person name="Hensel N."/>
            <person name="Hildebrandt H.-G."/>
            <person name="Fischer R."/>
        </authorList>
    </citation>
    <scope>NUCLEOTIDE SEQUENCE [LARGE SCALE GENOMIC DNA]</scope>
    <source>
        <strain evidence="1 2">CBS H-5679</strain>
    </source>
</reference>
<proteinExistence type="predicted"/>
<dbReference type="OrthoDB" id="406156at2759"/>
<dbReference type="EMBL" id="SAEB01000009">
    <property type="protein sequence ID" value="RVD83450.1"/>
    <property type="molecule type" value="Genomic_DNA"/>
</dbReference>
<name>A0A436ZWW3_ARTFL</name>
<protein>
    <recommendedName>
        <fullName evidence="3">Isopenicillin N synthase-like Fe(2+) 2OG dioxygenase domain-containing protein</fullName>
    </recommendedName>
</protein>
<evidence type="ECO:0000313" key="2">
    <source>
        <dbReference type="Proteomes" id="UP000283090"/>
    </source>
</evidence>
<evidence type="ECO:0008006" key="3">
    <source>
        <dbReference type="Google" id="ProtNLM"/>
    </source>
</evidence>
<dbReference type="STRING" id="97331.A0A436ZWW3"/>
<evidence type="ECO:0000313" key="1">
    <source>
        <dbReference type="EMBL" id="RVD83450.1"/>
    </source>
</evidence>
<organism evidence="1 2">
    <name type="scientific">Arthrobotrys flagrans</name>
    <name type="common">Nematode-trapping fungus</name>
    <name type="synonym">Trichothecium flagrans</name>
    <dbReference type="NCBI Taxonomy" id="97331"/>
    <lineage>
        <taxon>Eukaryota</taxon>
        <taxon>Fungi</taxon>
        <taxon>Dikarya</taxon>
        <taxon>Ascomycota</taxon>
        <taxon>Pezizomycotina</taxon>
        <taxon>Orbiliomycetes</taxon>
        <taxon>Orbiliales</taxon>
        <taxon>Orbiliaceae</taxon>
        <taxon>Arthrobotrys</taxon>
    </lineage>
</organism>
<dbReference type="Gene3D" id="2.60.120.330">
    <property type="entry name" value="B-lactam Antibiotic, Isopenicillin N Synthase, Chain"/>
    <property type="match status" value="1"/>
</dbReference>
<sequence>MSVNIADLLTILSNGYLKSGVHRVIVPPKDQQHQDRLGLLYFVRLSDRLKLRTVESSLLRRLGHYKEGINEMDILALEWTRARIKKNWSRSPSDLNEGTSMAGFSVKHFHG</sequence>
<dbReference type="AlphaFoldDB" id="A0A436ZWW3"/>
<accession>A0A436ZWW3</accession>
<dbReference type="SUPFAM" id="SSF51197">
    <property type="entry name" value="Clavaminate synthase-like"/>
    <property type="match status" value="1"/>
</dbReference>
<dbReference type="Proteomes" id="UP000283090">
    <property type="component" value="Unassembled WGS sequence"/>
</dbReference>